<organism evidence="3 4">
    <name type="scientific">Banduia mediterranea</name>
    <dbReference type="NCBI Taxonomy" id="3075609"/>
    <lineage>
        <taxon>Bacteria</taxon>
        <taxon>Pseudomonadati</taxon>
        <taxon>Pseudomonadota</taxon>
        <taxon>Gammaproteobacteria</taxon>
        <taxon>Nevskiales</taxon>
        <taxon>Algiphilaceae</taxon>
        <taxon>Banduia</taxon>
    </lineage>
</organism>
<gene>
    <name evidence="3" type="ORF">RM530_17275</name>
</gene>
<evidence type="ECO:0000313" key="4">
    <source>
        <dbReference type="Proteomes" id="UP001254608"/>
    </source>
</evidence>
<dbReference type="InterPro" id="IPR029055">
    <property type="entry name" value="Ntn_hydrolases_N"/>
</dbReference>
<dbReference type="Gene3D" id="3.60.20.10">
    <property type="entry name" value="Glutamine Phosphoribosylpyrophosphate, subunit 1, domain 1"/>
    <property type="match status" value="1"/>
</dbReference>
<feature type="domain" description="Glutamine amidotransferase type-2" evidence="2">
    <location>
        <begin position="14"/>
        <end position="58"/>
    </location>
</feature>
<protein>
    <recommendedName>
        <fullName evidence="2">Glutamine amidotransferase type-2 domain-containing protein</fullName>
    </recommendedName>
</protein>
<dbReference type="Pfam" id="PF13537">
    <property type="entry name" value="GATase_7"/>
    <property type="match status" value="1"/>
</dbReference>
<evidence type="ECO:0000256" key="1">
    <source>
        <dbReference type="SAM" id="MobiDB-lite"/>
    </source>
</evidence>
<proteinExistence type="predicted"/>
<accession>A0ABU2WML6</accession>
<keyword evidence="4" id="KW-1185">Reference proteome</keyword>
<feature type="compositionally biased region" description="Basic residues" evidence="1">
    <location>
        <begin position="99"/>
        <end position="110"/>
    </location>
</feature>
<comment type="caution">
    <text evidence="3">The sequence shown here is derived from an EMBL/GenBank/DDBJ whole genome shotgun (WGS) entry which is preliminary data.</text>
</comment>
<dbReference type="InterPro" id="IPR017932">
    <property type="entry name" value="GATase_2_dom"/>
</dbReference>
<sequence length="138" mass="15908">MVSRTRGWRLSIWPGGGDQPLSDAQGRYALVCDGEIYNYIELRAQLEALGAAPLPISDRMSIDCRRDDRLRRSGFRPAHSRSGCSEPGRDGRWRVTAVHRRARTARHRSPRRDANALRTLRARRRCRQPRREAEPHPD</sequence>
<evidence type="ECO:0000259" key="2">
    <source>
        <dbReference type="Pfam" id="PF13537"/>
    </source>
</evidence>
<dbReference type="EMBL" id="JAVRIC010000035">
    <property type="protein sequence ID" value="MDT0499097.1"/>
    <property type="molecule type" value="Genomic_DNA"/>
</dbReference>
<feature type="region of interest" description="Disordered" evidence="1">
    <location>
        <begin position="99"/>
        <end position="138"/>
    </location>
</feature>
<feature type="compositionally biased region" description="Basic and acidic residues" evidence="1">
    <location>
        <begin position="129"/>
        <end position="138"/>
    </location>
</feature>
<reference evidence="3 4" key="1">
    <citation type="submission" date="2023-09" db="EMBL/GenBank/DDBJ databases">
        <authorList>
            <person name="Rey-Velasco X."/>
        </authorList>
    </citation>
    <scope>NUCLEOTIDE SEQUENCE [LARGE SCALE GENOMIC DNA]</scope>
    <source>
        <strain evidence="3 4">W345</strain>
    </source>
</reference>
<dbReference type="Proteomes" id="UP001254608">
    <property type="component" value="Unassembled WGS sequence"/>
</dbReference>
<dbReference type="RefSeq" id="WP_311366511.1">
    <property type="nucleotide sequence ID" value="NZ_JAVRIC010000035.1"/>
</dbReference>
<name>A0ABU2WML6_9GAMM</name>
<evidence type="ECO:0000313" key="3">
    <source>
        <dbReference type="EMBL" id="MDT0499097.1"/>
    </source>
</evidence>
<dbReference type="SUPFAM" id="SSF56235">
    <property type="entry name" value="N-terminal nucleophile aminohydrolases (Ntn hydrolases)"/>
    <property type="match status" value="1"/>
</dbReference>